<evidence type="ECO:0000313" key="2">
    <source>
        <dbReference type="Proteomes" id="UP001165667"/>
    </source>
</evidence>
<name>A0AA41YWD1_9HYPH</name>
<organism evidence="1 2">
    <name type="scientific">Lichenifustis flavocetrariae</name>
    <dbReference type="NCBI Taxonomy" id="2949735"/>
    <lineage>
        <taxon>Bacteria</taxon>
        <taxon>Pseudomonadati</taxon>
        <taxon>Pseudomonadota</taxon>
        <taxon>Alphaproteobacteria</taxon>
        <taxon>Hyphomicrobiales</taxon>
        <taxon>Lichenihabitantaceae</taxon>
        <taxon>Lichenifustis</taxon>
    </lineage>
</organism>
<reference evidence="1" key="1">
    <citation type="submission" date="2022-05" db="EMBL/GenBank/DDBJ databases">
        <authorList>
            <person name="Pankratov T."/>
        </authorList>
    </citation>
    <scope>NUCLEOTIDE SEQUENCE</scope>
    <source>
        <strain evidence="1">BP6-180914</strain>
    </source>
</reference>
<dbReference type="RefSeq" id="WP_282586169.1">
    <property type="nucleotide sequence ID" value="NZ_JAMOIM010000011.1"/>
</dbReference>
<gene>
    <name evidence="1" type="ORF">M8523_17430</name>
</gene>
<protein>
    <submittedName>
        <fullName evidence="1">Uncharacterized protein</fullName>
    </submittedName>
</protein>
<dbReference type="AlphaFoldDB" id="A0AA41YWD1"/>
<proteinExistence type="predicted"/>
<comment type="caution">
    <text evidence="1">The sequence shown here is derived from an EMBL/GenBank/DDBJ whole genome shotgun (WGS) entry which is preliminary data.</text>
</comment>
<dbReference type="EMBL" id="JAMOIM010000011">
    <property type="protein sequence ID" value="MCW6509801.1"/>
    <property type="molecule type" value="Genomic_DNA"/>
</dbReference>
<sequence>MFEKIVAFMEALAHDTRAHRADFAQLKQGQQDMAATLKSIQDKLATQGTQIDQLAATKALNEQADLDAIDAAIETNGAKIAAALASQAAGTTEAPAA</sequence>
<evidence type="ECO:0000313" key="1">
    <source>
        <dbReference type="EMBL" id="MCW6509801.1"/>
    </source>
</evidence>
<keyword evidence="2" id="KW-1185">Reference proteome</keyword>
<dbReference type="Proteomes" id="UP001165667">
    <property type="component" value="Unassembled WGS sequence"/>
</dbReference>
<accession>A0AA41YWD1</accession>